<gene>
    <name evidence="1" type="ORF">HMPREF9303_2445</name>
</gene>
<accession>F0H581</accession>
<sequence length="54" mass="6443">MSAYLTEEPNVTPFRKQSDFALIPVERFQIKHPRFSYIQIGCFHPMREKPVFIT</sequence>
<evidence type="ECO:0000313" key="2">
    <source>
        <dbReference type="Proteomes" id="UP000003155"/>
    </source>
</evidence>
<organism evidence="1 2">
    <name type="scientific">Prevotella denticola CRIS 18C-A</name>
    <dbReference type="NCBI Taxonomy" id="944557"/>
    <lineage>
        <taxon>Bacteria</taxon>
        <taxon>Pseudomonadati</taxon>
        <taxon>Bacteroidota</taxon>
        <taxon>Bacteroidia</taxon>
        <taxon>Bacteroidales</taxon>
        <taxon>Prevotellaceae</taxon>
        <taxon>Prevotella</taxon>
    </lineage>
</organism>
<protein>
    <submittedName>
        <fullName evidence="1">Uncharacterized protein</fullName>
    </submittedName>
</protein>
<comment type="caution">
    <text evidence="1">The sequence shown here is derived from an EMBL/GenBank/DDBJ whole genome shotgun (WGS) entry which is preliminary data.</text>
</comment>
<keyword evidence="2" id="KW-1185">Reference proteome</keyword>
<dbReference type="EMBL" id="AEXO01000026">
    <property type="protein sequence ID" value="EGC87028.1"/>
    <property type="molecule type" value="Genomic_DNA"/>
</dbReference>
<name>F0H581_9BACT</name>
<dbReference type="Proteomes" id="UP000003155">
    <property type="component" value="Unassembled WGS sequence"/>
</dbReference>
<dbReference type="AlphaFoldDB" id="F0H581"/>
<proteinExistence type="predicted"/>
<reference evidence="1 2" key="1">
    <citation type="submission" date="2011-02" db="EMBL/GenBank/DDBJ databases">
        <authorList>
            <person name="Durkin A.S."/>
            <person name="Madupu R."/>
            <person name="Torralba M."/>
            <person name="Gillis M."/>
            <person name="Methe B."/>
            <person name="Sutton G."/>
            <person name="Nelson K.E."/>
        </authorList>
    </citation>
    <scope>NUCLEOTIDE SEQUENCE [LARGE SCALE GENOMIC DNA]</scope>
    <source>
        <strain evidence="1 2">CRIS 18C-A</strain>
    </source>
</reference>
<evidence type="ECO:0000313" key="1">
    <source>
        <dbReference type="EMBL" id="EGC87028.1"/>
    </source>
</evidence>